<organism evidence="1 2">
    <name type="scientific">Protopolystoma xenopodis</name>
    <dbReference type="NCBI Taxonomy" id="117903"/>
    <lineage>
        <taxon>Eukaryota</taxon>
        <taxon>Metazoa</taxon>
        <taxon>Spiralia</taxon>
        <taxon>Lophotrochozoa</taxon>
        <taxon>Platyhelminthes</taxon>
        <taxon>Monogenea</taxon>
        <taxon>Polyopisthocotylea</taxon>
        <taxon>Polystomatidea</taxon>
        <taxon>Polystomatidae</taxon>
        <taxon>Protopolystoma</taxon>
    </lineage>
</organism>
<name>A0A3S5AS13_9PLAT</name>
<protein>
    <submittedName>
        <fullName evidence="1">Uncharacterized protein</fullName>
    </submittedName>
</protein>
<gene>
    <name evidence="1" type="ORF">PXEA_LOCUS24027</name>
</gene>
<reference evidence="1" key="1">
    <citation type="submission" date="2018-11" db="EMBL/GenBank/DDBJ databases">
        <authorList>
            <consortium name="Pathogen Informatics"/>
        </authorList>
    </citation>
    <scope>NUCLEOTIDE SEQUENCE</scope>
</reference>
<keyword evidence="2" id="KW-1185">Reference proteome</keyword>
<sequence length="74" mass="7995">MQVVPLLDGHAAAQHEDKTVDTFMSKCQGADDQLVSRADKGAAVVVADRSEHVEEMSAAFDDDTTCETIIREMG</sequence>
<proteinExistence type="predicted"/>
<dbReference type="AlphaFoldDB" id="A0A3S5AS13"/>
<evidence type="ECO:0000313" key="1">
    <source>
        <dbReference type="EMBL" id="VEL30587.1"/>
    </source>
</evidence>
<dbReference type="Proteomes" id="UP000784294">
    <property type="component" value="Unassembled WGS sequence"/>
</dbReference>
<comment type="caution">
    <text evidence="1">The sequence shown here is derived from an EMBL/GenBank/DDBJ whole genome shotgun (WGS) entry which is preliminary data.</text>
</comment>
<evidence type="ECO:0000313" key="2">
    <source>
        <dbReference type="Proteomes" id="UP000784294"/>
    </source>
</evidence>
<dbReference type="EMBL" id="CAAALY010113487">
    <property type="protein sequence ID" value="VEL30587.1"/>
    <property type="molecule type" value="Genomic_DNA"/>
</dbReference>
<accession>A0A3S5AS13</accession>